<accession>A0A286EF48</accession>
<keyword evidence="4" id="KW-0449">Lipoprotein</keyword>
<sequence length="110" mass="11678">MKKIALTATAIALALGATAAQAAPATQKFQCQNGITLTVKKAGTDKISVYANTIGKRVVLKQAPSGSGNLYEADKGFYGNETELHIKGKQAFFSFEDPHGNDVETSCRSR</sequence>
<proteinExistence type="predicted"/>
<dbReference type="RefSeq" id="WP_179655865.1">
    <property type="nucleotide sequence ID" value="NZ_CP083931.1"/>
</dbReference>
<evidence type="ECO:0000313" key="8">
    <source>
        <dbReference type="Proteomes" id="UP000219669"/>
    </source>
</evidence>
<protein>
    <submittedName>
        <fullName evidence="7">Membrane-bound inhibitor of C-type lysozyme</fullName>
    </submittedName>
</protein>
<dbReference type="Gene3D" id="2.40.128.200">
    <property type="match status" value="1"/>
</dbReference>
<evidence type="ECO:0000256" key="2">
    <source>
        <dbReference type="ARBA" id="ARBA00023136"/>
    </source>
</evidence>
<evidence type="ECO:0000256" key="5">
    <source>
        <dbReference type="SAM" id="SignalP"/>
    </source>
</evidence>
<evidence type="ECO:0000256" key="1">
    <source>
        <dbReference type="ARBA" id="ARBA00022729"/>
    </source>
</evidence>
<evidence type="ECO:0000313" key="7">
    <source>
        <dbReference type="EMBL" id="SOD69527.1"/>
    </source>
</evidence>
<evidence type="ECO:0000256" key="3">
    <source>
        <dbReference type="ARBA" id="ARBA00023139"/>
    </source>
</evidence>
<feature type="domain" description="C-type lysozyme inhibitor" evidence="6">
    <location>
        <begin position="29"/>
        <end position="97"/>
    </location>
</feature>
<keyword evidence="1 5" id="KW-0732">Signal</keyword>
<dbReference type="Proteomes" id="UP000219669">
    <property type="component" value="Unassembled WGS sequence"/>
</dbReference>
<dbReference type="AlphaFoldDB" id="A0A286EF48"/>
<reference evidence="7 8" key="1">
    <citation type="submission" date="2017-09" db="EMBL/GenBank/DDBJ databases">
        <authorList>
            <person name="Ehlers B."/>
            <person name="Leendertz F.H."/>
        </authorList>
    </citation>
    <scope>NUCLEOTIDE SEQUENCE [LARGE SCALE GENOMIC DNA]</scope>
    <source>
        <strain evidence="7 8">DSM 16848</strain>
    </source>
</reference>
<evidence type="ECO:0000259" key="6">
    <source>
        <dbReference type="Pfam" id="PF09864"/>
    </source>
</evidence>
<dbReference type="Pfam" id="PF09864">
    <property type="entry name" value="MliC"/>
    <property type="match status" value="1"/>
</dbReference>
<dbReference type="InterPro" id="IPR036328">
    <property type="entry name" value="MliC_sf"/>
</dbReference>
<dbReference type="EMBL" id="OCNF01000016">
    <property type="protein sequence ID" value="SOD69527.1"/>
    <property type="molecule type" value="Genomic_DNA"/>
</dbReference>
<gene>
    <name evidence="7" type="ORF">SAMN02746062_01721</name>
</gene>
<keyword evidence="8" id="KW-1185">Reference proteome</keyword>
<organism evidence="7 8">
    <name type="scientific">Alysiella filiformis DSM 16848</name>
    <dbReference type="NCBI Taxonomy" id="1120981"/>
    <lineage>
        <taxon>Bacteria</taxon>
        <taxon>Pseudomonadati</taxon>
        <taxon>Pseudomonadota</taxon>
        <taxon>Betaproteobacteria</taxon>
        <taxon>Neisseriales</taxon>
        <taxon>Neisseriaceae</taxon>
        <taxon>Alysiella</taxon>
    </lineage>
</organism>
<evidence type="ECO:0000256" key="4">
    <source>
        <dbReference type="ARBA" id="ARBA00023288"/>
    </source>
</evidence>
<keyword evidence="2" id="KW-0472">Membrane</keyword>
<dbReference type="SUPFAM" id="SSF141488">
    <property type="entry name" value="YdhA-like"/>
    <property type="match status" value="1"/>
</dbReference>
<name>A0A286EF48_9NEIS</name>
<feature type="chain" id="PRO_5012673748" evidence="5">
    <location>
        <begin position="23"/>
        <end position="110"/>
    </location>
</feature>
<keyword evidence="3" id="KW-0564">Palmitate</keyword>
<feature type="signal peptide" evidence="5">
    <location>
        <begin position="1"/>
        <end position="22"/>
    </location>
</feature>
<dbReference type="InterPro" id="IPR018660">
    <property type="entry name" value="MliC"/>
</dbReference>